<sequence>MPHKKMTIYEDSEIRLFFKKKSKYISTSEYETITNILEKIKHNEDNDFTKLKEEGDLEYRKGSYKKAIELYTKYLDEKQSPVIYNNRAACYYKMKMYSECVADCKAGLLLEKNNIKFYVKIASAKLECNENTEALEWSEKGLNVEKENRILQEYIIKINDIKISSV</sequence>
<dbReference type="InterPro" id="IPR019734">
    <property type="entry name" value="TPR_rpt"/>
</dbReference>
<dbReference type="InterPro" id="IPR011990">
    <property type="entry name" value="TPR-like_helical_dom_sf"/>
</dbReference>
<keyword evidence="4" id="KW-1185">Reference proteome</keyword>
<dbReference type="VEuPathDB" id="MicrosporidiaDB:NCER_101694"/>
<dbReference type="PANTHER" id="PTHR45831:SF2">
    <property type="entry name" value="LD24721P"/>
    <property type="match status" value="1"/>
</dbReference>
<comment type="caution">
    <text evidence="3">The sequence shown here is derived from an EMBL/GenBank/DDBJ whole genome shotgun (WGS) entry which is preliminary data.</text>
</comment>
<evidence type="ECO:0000256" key="2">
    <source>
        <dbReference type="ARBA" id="ARBA00022803"/>
    </source>
</evidence>
<dbReference type="InterPro" id="IPR047150">
    <property type="entry name" value="SGT"/>
</dbReference>
<accession>A0A0F9Z9J7</accession>
<dbReference type="AlphaFoldDB" id="A0A0F9Z9J7"/>
<dbReference type="OrthoDB" id="2423701at2759"/>
<dbReference type="GO" id="GO:0072380">
    <property type="term" value="C:TRC complex"/>
    <property type="evidence" value="ECO:0007669"/>
    <property type="project" value="TreeGrafter"/>
</dbReference>
<dbReference type="RefSeq" id="XP_024330241.1">
    <property type="nucleotide sequence ID" value="XM_024476187.1"/>
</dbReference>
<gene>
    <name evidence="3" type="ORF">AAJ76_6500010861</name>
</gene>
<dbReference type="PANTHER" id="PTHR45831">
    <property type="entry name" value="LD24721P"/>
    <property type="match status" value="1"/>
</dbReference>
<dbReference type="SMART" id="SM00028">
    <property type="entry name" value="TPR"/>
    <property type="match status" value="2"/>
</dbReference>
<dbReference type="GO" id="GO:0006620">
    <property type="term" value="P:post-translational protein targeting to endoplasmic reticulum membrane"/>
    <property type="evidence" value="ECO:0007669"/>
    <property type="project" value="TreeGrafter"/>
</dbReference>
<name>A0A0F9Z9J7_9MICR</name>
<evidence type="ECO:0000313" key="4">
    <source>
        <dbReference type="Proteomes" id="UP000034350"/>
    </source>
</evidence>
<dbReference type="SUPFAM" id="SSF48452">
    <property type="entry name" value="TPR-like"/>
    <property type="match status" value="1"/>
</dbReference>
<dbReference type="GeneID" id="36321138"/>
<dbReference type="Gene3D" id="1.25.40.10">
    <property type="entry name" value="Tetratricopeptide repeat domain"/>
    <property type="match status" value="1"/>
</dbReference>
<reference evidence="3 4" key="1">
    <citation type="journal article" date="2015" name="Environ. Microbiol.">
        <title>Genome analyses suggest the presence of polyploidy and recent human-driven expansions in eight global populations of the honeybee pathogen Nosema ceranae.</title>
        <authorList>
            <person name="Pelin A."/>
            <person name="Selman M."/>
            <person name="Aris-Brosou S."/>
            <person name="Farinelli L."/>
            <person name="Corradi N."/>
        </authorList>
    </citation>
    <scope>NUCLEOTIDE SEQUENCE [LARGE SCALE GENOMIC DNA]</scope>
    <source>
        <strain evidence="3 4">PA08 1199</strain>
    </source>
</reference>
<dbReference type="GO" id="GO:0060090">
    <property type="term" value="F:molecular adaptor activity"/>
    <property type="evidence" value="ECO:0007669"/>
    <property type="project" value="TreeGrafter"/>
</dbReference>
<evidence type="ECO:0000313" key="3">
    <source>
        <dbReference type="EMBL" id="KKO74499.1"/>
    </source>
</evidence>
<evidence type="ECO:0000256" key="1">
    <source>
        <dbReference type="ARBA" id="ARBA00022737"/>
    </source>
</evidence>
<keyword evidence="2" id="KW-0802">TPR repeat</keyword>
<keyword evidence="1" id="KW-0677">Repeat</keyword>
<protein>
    <submittedName>
        <fullName evidence="3">Small glutamine-rich tetratricopeptide repeat-containing protein</fullName>
    </submittedName>
</protein>
<dbReference type="Proteomes" id="UP000034350">
    <property type="component" value="Unassembled WGS sequence"/>
</dbReference>
<dbReference type="VEuPathDB" id="MicrosporidiaDB:G9O61_00g000740"/>
<dbReference type="VEuPathDB" id="MicrosporidiaDB:AAJ76_6500010861"/>
<dbReference type="EMBL" id="JPQZ01000065">
    <property type="protein sequence ID" value="KKO74499.1"/>
    <property type="molecule type" value="Genomic_DNA"/>
</dbReference>
<dbReference type="OMA" id="YSECVAD"/>
<organism evidence="3 4">
    <name type="scientific">Vairimorpha ceranae</name>
    <dbReference type="NCBI Taxonomy" id="40302"/>
    <lineage>
        <taxon>Eukaryota</taxon>
        <taxon>Fungi</taxon>
        <taxon>Fungi incertae sedis</taxon>
        <taxon>Microsporidia</taxon>
        <taxon>Nosematidae</taxon>
        <taxon>Vairimorpha</taxon>
    </lineage>
</organism>
<proteinExistence type="predicted"/>
<dbReference type="GO" id="GO:0016020">
    <property type="term" value="C:membrane"/>
    <property type="evidence" value="ECO:0007669"/>
    <property type="project" value="TreeGrafter"/>
</dbReference>